<dbReference type="PROSITE" id="PS00092">
    <property type="entry name" value="N6_MTASE"/>
    <property type="match status" value="1"/>
</dbReference>
<dbReference type="Gene3D" id="3.40.50.150">
    <property type="entry name" value="Vaccinia Virus protein VP39"/>
    <property type="match status" value="1"/>
</dbReference>
<dbReference type="Pfam" id="PF13649">
    <property type="entry name" value="Methyltransf_25"/>
    <property type="match status" value="1"/>
</dbReference>
<dbReference type="GO" id="GO:0003676">
    <property type="term" value="F:nucleic acid binding"/>
    <property type="evidence" value="ECO:0007669"/>
    <property type="project" value="InterPro"/>
</dbReference>
<dbReference type="SUPFAM" id="SSF53335">
    <property type="entry name" value="S-adenosyl-L-methionine-dependent methyltransferases"/>
    <property type="match status" value="1"/>
</dbReference>
<accession>A0AA48HJP7</accession>
<name>A0AA48HJP7_9RHOB</name>
<dbReference type="RefSeq" id="WP_338272897.1">
    <property type="nucleotide sequence ID" value="NZ_AP027266.1"/>
</dbReference>
<dbReference type="PANTHER" id="PTHR47739">
    <property type="entry name" value="TRNA1(VAL) (ADENINE(37)-N6)-METHYLTRANSFERASE"/>
    <property type="match status" value="1"/>
</dbReference>
<evidence type="ECO:0000313" key="2">
    <source>
        <dbReference type="EMBL" id="BDW86844.1"/>
    </source>
</evidence>
<dbReference type="InterPro" id="IPR002052">
    <property type="entry name" value="DNA_methylase_N6_adenine_CS"/>
</dbReference>
<protein>
    <submittedName>
        <fullName evidence="2">Methyltransferase</fullName>
    </submittedName>
</protein>
<dbReference type="KEGG" id="rmai:MACH21_30210"/>
<dbReference type="EMBL" id="AP027266">
    <property type="protein sequence ID" value="BDW86844.1"/>
    <property type="molecule type" value="Genomic_DNA"/>
</dbReference>
<keyword evidence="2" id="KW-0808">Transferase</keyword>
<dbReference type="Proteomes" id="UP001337723">
    <property type="component" value="Chromosome"/>
</dbReference>
<evidence type="ECO:0000313" key="3">
    <source>
        <dbReference type="Proteomes" id="UP001337723"/>
    </source>
</evidence>
<dbReference type="CDD" id="cd02440">
    <property type="entry name" value="AdoMet_MTases"/>
    <property type="match status" value="1"/>
</dbReference>
<dbReference type="AlphaFoldDB" id="A0AA48HJP7"/>
<organism evidence="2 3">
    <name type="scientific">Roseicyclus marinus</name>
    <dbReference type="NCBI Taxonomy" id="2161673"/>
    <lineage>
        <taxon>Bacteria</taxon>
        <taxon>Pseudomonadati</taxon>
        <taxon>Pseudomonadota</taxon>
        <taxon>Alphaproteobacteria</taxon>
        <taxon>Rhodobacterales</taxon>
        <taxon>Roseobacteraceae</taxon>
        <taxon>Roseicyclus</taxon>
    </lineage>
</organism>
<feature type="domain" description="Methyltransferase" evidence="1">
    <location>
        <begin position="43"/>
        <end position="115"/>
    </location>
</feature>
<keyword evidence="2" id="KW-0489">Methyltransferase</keyword>
<keyword evidence="3" id="KW-1185">Reference proteome</keyword>
<dbReference type="PANTHER" id="PTHR47739:SF1">
    <property type="entry name" value="TRNA1(VAL) (ADENINE(37)-N6)-METHYLTRANSFERASE"/>
    <property type="match status" value="1"/>
</dbReference>
<reference evidence="2 3" key="1">
    <citation type="submission" date="2023-01" db="EMBL/GenBank/DDBJ databases">
        <title>Complete genome sequence of Roseicyclus marinus strain Dej080120_10.</title>
        <authorList>
            <person name="Ueki S."/>
            <person name="Maruyama F."/>
        </authorList>
    </citation>
    <scope>NUCLEOTIDE SEQUENCE [LARGE SCALE GENOMIC DNA]</scope>
    <source>
        <strain evidence="2 3">Dej080120_10</strain>
    </source>
</reference>
<dbReference type="InterPro" id="IPR041698">
    <property type="entry name" value="Methyltransf_25"/>
</dbReference>
<gene>
    <name evidence="2" type="ORF">MACH21_30210</name>
</gene>
<dbReference type="InterPro" id="IPR050210">
    <property type="entry name" value="tRNA_Adenine-N(6)_MTase"/>
</dbReference>
<dbReference type="InterPro" id="IPR029063">
    <property type="entry name" value="SAM-dependent_MTases_sf"/>
</dbReference>
<proteinExistence type="predicted"/>
<sequence>MITTRDAFLGGRLQILQPRDGYRAATDPVFLAAACPAQPGERVLELGCGVGTAALCLAARVGGLRLVGVERQEAYADLARKNAEAAGVTMEVVTADLTALPPALRQLSFDHVLANPPYFTAGDGTGAQDAGREAANRAETPLSDWIGVARARLKPQGWLTLIHLAERLPDCLSLLCDGFGAVTVLPIQPRPGRAANRVLIRARKGAKTPFRLLPPLLVHDAASHPGDHPDFTATAEAVLRQAAPIPFDLSIPGI</sequence>
<dbReference type="GO" id="GO:0008168">
    <property type="term" value="F:methyltransferase activity"/>
    <property type="evidence" value="ECO:0007669"/>
    <property type="project" value="UniProtKB-KW"/>
</dbReference>
<evidence type="ECO:0000259" key="1">
    <source>
        <dbReference type="Pfam" id="PF13649"/>
    </source>
</evidence>
<dbReference type="GO" id="GO:0032259">
    <property type="term" value="P:methylation"/>
    <property type="evidence" value="ECO:0007669"/>
    <property type="project" value="UniProtKB-KW"/>
</dbReference>